<dbReference type="InterPro" id="IPR029058">
    <property type="entry name" value="AB_hydrolase_fold"/>
</dbReference>
<feature type="domain" description="BD-FAE-like" evidence="3">
    <location>
        <begin position="111"/>
        <end position="280"/>
    </location>
</feature>
<proteinExistence type="predicted"/>
<dbReference type="OrthoDB" id="9771666at2"/>
<dbReference type="GO" id="GO:0016787">
    <property type="term" value="F:hydrolase activity"/>
    <property type="evidence" value="ECO:0007669"/>
    <property type="project" value="UniProtKB-KW"/>
</dbReference>
<organism evidence="4 5">
    <name type="scientific">Sphingomonas sanxanigenens DSM 19645 = NX02</name>
    <dbReference type="NCBI Taxonomy" id="1123269"/>
    <lineage>
        <taxon>Bacteria</taxon>
        <taxon>Pseudomonadati</taxon>
        <taxon>Pseudomonadota</taxon>
        <taxon>Alphaproteobacteria</taxon>
        <taxon>Sphingomonadales</taxon>
        <taxon>Sphingomonadaceae</taxon>
        <taxon>Sphingomonas</taxon>
    </lineage>
</organism>
<dbReference type="SUPFAM" id="SSF53474">
    <property type="entry name" value="alpha/beta-Hydrolases"/>
    <property type="match status" value="1"/>
</dbReference>
<dbReference type="KEGG" id="ssan:NX02_15210"/>
<sequence length="329" mass="35155">MTMLDRRTLLTVATAAAAGAAALTPEMAAAQTGIADEVIDLWPGDPPGRAPVRITRKVDEKSSDPAKPDRWVTGIARPVLVVRRPARPNGSAVLLMPGGGYGFVSYDNEGTSQAAWLNARGITAFILLYRLPGEGWQRRQDVPLQDAQRAMRLIRERATSFAIRPNAISVIGFSAGGHLAGSLATRHAEKVYEPRDAADRLSARPDLVGLIYPVITLEAHFTHGGSRDNLIGPGASAMGAELRARSVDQRVDAQTPPVFLVHAVDDGLVPPAHSILMFQAMQAARRPVALHIFEDGGHGFGVRLPRAMSASAWPGLFVTFAARHGVLPA</sequence>
<dbReference type="STRING" id="1123269.NX02_15210"/>
<name>W0AGE4_9SPHN</name>
<evidence type="ECO:0000256" key="2">
    <source>
        <dbReference type="SAM" id="SignalP"/>
    </source>
</evidence>
<dbReference type="InterPro" id="IPR049492">
    <property type="entry name" value="BD-FAE-like_dom"/>
</dbReference>
<keyword evidence="2" id="KW-0732">Signal</keyword>
<dbReference type="InterPro" id="IPR006311">
    <property type="entry name" value="TAT_signal"/>
</dbReference>
<feature type="signal peptide" evidence="2">
    <location>
        <begin position="1"/>
        <end position="28"/>
    </location>
</feature>
<dbReference type="EMBL" id="CP006644">
    <property type="protein sequence ID" value="AHE54725.1"/>
    <property type="molecule type" value="Genomic_DNA"/>
</dbReference>
<evidence type="ECO:0000313" key="4">
    <source>
        <dbReference type="EMBL" id="AHE54725.1"/>
    </source>
</evidence>
<keyword evidence="1" id="KW-0378">Hydrolase</keyword>
<dbReference type="InterPro" id="IPR050300">
    <property type="entry name" value="GDXG_lipolytic_enzyme"/>
</dbReference>
<dbReference type="eggNOG" id="COG0657">
    <property type="taxonomic scope" value="Bacteria"/>
</dbReference>
<protein>
    <recommendedName>
        <fullName evidence="3">BD-FAE-like domain-containing protein</fullName>
    </recommendedName>
</protein>
<gene>
    <name evidence="4" type="ORF">NX02_15210</name>
</gene>
<dbReference type="RefSeq" id="WP_025292928.1">
    <property type="nucleotide sequence ID" value="NZ_CP006644.1"/>
</dbReference>
<dbReference type="PATRIC" id="fig|1123269.5.peg.2970"/>
<dbReference type="Gene3D" id="3.40.50.1820">
    <property type="entry name" value="alpha/beta hydrolase"/>
    <property type="match status" value="1"/>
</dbReference>
<keyword evidence="5" id="KW-1185">Reference proteome</keyword>
<dbReference type="AlphaFoldDB" id="W0AGE4"/>
<dbReference type="HOGENOM" id="CLU_012494_5_1_5"/>
<dbReference type="Proteomes" id="UP000018851">
    <property type="component" value="Chromosome"/>
</dbReference>
<accession>W0AGE4</accession>
<dbReference type="Pfam" id="PF20434">
    <property type="entry name" value="BD-FAE"/>
    <property type="match status" value="1"/>
</dbReference>
<evidence type="ECO:0000259" key="3">
    <source>
        <dbReference type="Pfam" id="PF20434"/>
    </source>
</evidence>
<dbReference type="PANTHER" id="PTHR48081:SF6">
    <property type="entry name" value="PEPTIDASE S9 PROLYL OLIGOPEPTIDASE CATALYTIC DOMAIN-CONTAINING PROTEIN"/>
    <property type="match status" value="1"/>
</dbReference>
<feature type="chain" id="PRO_5004785571" description="BD-FAE-like domain-containing protein" evidence="2">
    <location>
        <begin position="29"/>
        <end position="329"/>
    </location>
</feature>
<evidence type="ECO:0000313" key="5">
    <source>
        <dbReference type="Proteomes" id="UP000018851"/>
    </source>
</evidence>
<dbReference type="PROSITE" id="PS51318">
    <property type="entry name" value="TAT"/>
    <property type="match status" value="1"/>
</dbReference>
<dbReference type="PANTHER" id="PTHR48081">
    <property type="entry name" value="AB HYDROLASE SUPERFAMILY PROTEIN C4A8.06C"/>
    <property type="match status" value="1"/>
</dbReference>
<reference evidence="4 5" key="1">
    <citation type="submission" date="2013-07" db="EMBL/GenBank/DDBJ databases">
        <title>Completed genome of Sphingomonas sanxanigenens NX02.</title>
        <authorList>
            <person name="Ma T."/>
            <person name="Huang H."/>
            <person name="Wu M."/>
            <person name="Li X."/>
            <person name="Li G."/>
        </authorList>
    </citation>
    <scope>NUCLEOTIDE SEQUENCE [LARGE SCALE GENOMIC DNA]</scope>
    <source>
        <strain evidence="4 5">NX02</strain>
    </source>
</reference>
<evidence type="ECO:0000256" key="1">
    <source>
        <dbReference type="ARBA" id="ARBA00022801"/>
    </source>
</evidence>